<dbReference type="Pfam" id="PF00646">
    <property type="entry name" value="F-box"/>
    <property type="match status" value="1"/>
</dbReference>
<gene>
    <name evidence="2" type="ORF">RND81_06G203700</name>
</gene>
<dbReference type="InterPro" id="IPR001810">
    <property type="entry name" value="F-box_dom"/>
</dbReference>
<dbReference type="InterPro" id="IPR055411">
    <property type="entry name" value="LRR_FXL15/At3g58940/PEG3-like"/>
</dbReference>
<feature type="domain" description="F-box" evidence="1">
    <location>
        <begin position="19"/>
        <end position="74"/>
    </location>
</feature>
<evidence type="ECO:0000313" key="3">
    <source>
        <dbReference type="Proteomes" id="UP001443914"/>
    </source>
</evidence>
<sequence length="485" mass="55999">MSDLPMAVKRKTTTIVEAKDRLSSLPDDILIAILSHLPLPYAIVTGVLSTRWRGLWTNLKSTSVNLEDHTFENIPKFLTVLNNIIVQLKSPKIEVFSVDLGHLIWHSHWKPLMDSWFDQLGECNIREFKVIWPFLTPLKSHKLPKFIFQTQSLVSLELNSTFDWRLPDQFDDLNLKNLSITFCVTRSNEWVKKLIRACPLLEKLSLTSDWGHSKYIECSNQNLRRLIINIGLRRNDLKIVISCPNINYLAVRAPNCVTFSFDEDPIMLREAKIEILRQHYAITRADDDENRLLSQLCGTISNVVILGLDVFALRNTSTVFRYATRLTVDMKTSNDIQTVFNFLDFCPSLDVLTLRFCHTGRVYNKWILPKPDKANTLRGVLKRINIEIYGDTYCEPVNFVELIEYLLSSVVDLAHFTYNLANCEGRDTENVKLKQRREFKLCRLLYRCQVASTACEAEFIGRYVKMSRKAGSTVPIAYGKFIPDH</sequence>
<comment type="caution">
    <text evidence="2">The sequence shown here is derived from an EMBL/GenBank/DDBJ whole genome shotgun (WGS) entry which is preliminary data.</text>
</comment>
<dbReference type="Proteomes" id="UP001443914">
    <property type="component" value="Unassembled WGS sequence"/>
</dbReference>
<dbReference type="Gene3D" id="3.80.10.10">
    <property type="entry name" value="Ribonuclease Inhibitor"/>
    <property type="match status" value="1"/>
</dbReference>
<dbReference type="InterPro" id="IPR036047">
    <property type="entry name" value="F-box-like_dom_sf"/>
</dbReference>
<dbReference type="PANTHER" id="PTHR31900">
    <property type="entry name" value="F-BOX/RNI SUPERFAMILY PROTEIN-RELATED"/>
    <property type="match status" value="1"/>
</dbReference>
<proteinExistence type="predicted"/>
<evidence type="ECO:0000259" key="1">
    <source>
        <dbReference type="PROSITE" id="PS50181"/>
    </source>
</evidence>
<dbReference type="AlphaFoldDB" id="A0AAW1KC02"/>
<dbReference type="EMBL" id="JBDFQZ010000006">
    <property type="protein sequence ID" value="KAK9715984.1"/>
    <property type="molecule type" value="Genomic_DNA"/>
</dbReference>
<accession>A0AAW1KC02</accession>
<evidence type="ECO:0000313" key="2">
    <source>
        <dbReference type="EMBL" id="KAK9715984.1"/>
    </source>
</evidence>
<protein>
    <recommendedName>
        <fullName evidence="1">F-box domain-containing protein</fullName>
    </recommendedName>
</protein>
<name>A0AAW1KC02_SAPOF</name>
<keyword evidence="3" id="KW-1185">Reference proteome</keyword>
<organism evidence="2 3">
    <name type="scientific">Saponaria officinalis</name>
    <name type="common">Common soapwort</name>
    <name type="synonym">Lychnis saponaria</name>
    <dbReference type="NCBI Taxonomy" id="3572"/>
    <lineage>
        <taxon>Eukaryota</taxon>
        <taxon>Viridiplantae</taxon>
        <taxon>Streptophyta</taxon>
        <taxon>Embryophyta</taxon>
        <taxon>Tracheophyta</taxon>
        <taxon>Spermatophyta</taxon>
        <taxon>Magnoliopsida</taxon>
        <taxon>eudicotyledons</taxon>
        <taxon>Gunneridae</taxon>
        <taxon>Pentapetalae</taxon>
        <taxon>Caryophyllales</taxon>
        <taxon>Caryophyllaceae</taxon>
        <taxon>Caryophylleae</taxon>
        <taxon>Saponaria</taxon>
    </lineage>
</organism>
<dbReference type="PANTHER" id="PTHR31900:SF31">
    <property type="entry name" value="F-BOX_LRR-REPEAT PROTEIN 13-LIKE"/>
    <property type="match status" value="1"/>
</dbReference>
<dbReference type="SUPFAM" id="SSF81383">
    <property type="entry name" value="F-box domain"/>
    <property type="match status" value="1"/>
</dbReference>
<dbReference type="InterPro" id="IPR032675">
    <property type="entry name" value="LRR_dom_sf"/>
</dbReference>
<dbReference type="PROSITE" id="PS50181">
    <property type="entry name" value="FBOX"/>
    <property type="match status" value="1"/>
</dbReference>
<dbReference type="InterPro" id="IPR050232">
    <property type="entry name" value="FBL13/AtMIF1-like"/>
</dbReference>
<dbReference type="SUPFAM" id="SSF52047">
    <property type="entry name" value="RNI-like"/>
    <property type="match status" value="1"/>
</dbReference>
<dbReference type="Pfam" id="PF24758">
    <property type="entry name" value="LRR_At5g56370"/>
    <property type="match status" value="1"/>
</dbReference>
<reference evidence="2" key="1">
    <citation type="submission" date="2024-03" db="EMBL/GenBank/DDBJ databases">
        <title>WGS assembly of Saponaria officinalis var. Norfolk2.</title>
        <authorList>
            <person name="Jenkins J."/>
            <person name="Shu S."/>
            <person name="Grimwood J."/>
            <person name="Barry K."/>
            <person name="Goodstein D."/>
            <person name="Schmutz J."/>
            <person name="Leebens-Mack J."/>
            <person name="Osbourn A."/>
        </authorList>
    </citation>
    <scope>NUCLEOTIDE SEQUENCE [LARGE SCALE GENOMIC DNA]</scope>
    <source>
        <strain evidence="2">JIC</strain>
    </source>
</reference>